<gene>
    <name evidence="3" type="ORF">N8I74_18705</name>
</gene>
<dbReference type="EMBL" id="CP106753">
    <property type="protein sequence ID" value="UXY15320.1"/>
    <property type="molecule type" value="Genomic_DNA"/>
</dbReference>
<protein>
    <submittedName>
        <fullName evidence="3">SPOR domain-containing protein</fullName>
    </submittedName>
</protein>
<dbReference type="RefSeq" id="WP_263124726.1">
    <property type="nucleotide sequence ID" value="NZ_CP106753.1"/>
</dbReference>
<evidence type="ECO:0000313" key="4">
    <source>
        <dbReference type="Proteomes" id="UP001061302"/>
    </source>
</evidence>
<feature type="signal peptide" evidence="1">
    <location>
        <begin position="1"/>
        <end position="24"/>
    </location>
</feature>
<feature type="chain" id="PRO_5046132979" evidence="1">
    <location>
        <begin position="25"/>
        <end position="229"/>
    </location>
</feature>
<proteinExistence type="predicted"/>
<accession>A0ABY6DLS3</accession>
<dbReference type="PROSITE" id="PS51724">
    <property type="entry name" value="SPOR"/>
    <property type="match status" value="1"/>
</dbReference>
<dbReference type="InterPro" id="IPR007730">
    <property type="entry name" value="SPOR-like_dom"/>
</dbReference>
<dbReference type="InterPro" id="IPR036680">
    <property type="entry name" value="SPOR-like_sf"/>
</dbReference>
<name>A0ABY6DLS3_9NEIS</name>
<evidence type="ECO:0000313" key="3">
    <source>
        <dbReference type="EMBL" id="UXY15320.1"/>
    </source>
</evidence>
<feature type="domain" description="SPOR" evidence="2">
    <location>
        <begin position="111"/>
        <end position="189"/>
    </location>
</feature>
<evidence type="ECO:0000256" key="1">
    <source>
        <dbReference type="SAM" id="SignalP"/>
    </source>
</evidence>
<evidence type="ECO:0000259" key="2">
    <source>
        <dbReference type="PROSITE" id="PS51724"/>
    </source>
</evidence>
<reference evidence="3" key="1">
    <citation type="submission" date="2022-10" db="EMBL/GenBank/DDBJ databases">
        <title>Chitiniphilus purpureus sp. nov., a novel chitin-degrading bacterium isolated from crawfish pond sediment.</title>
        <authorList>
            <person name="Li K."/>
        </authorList>
    </citation>
    <scope>NUCLEOTIDE SEQUENCE</scope>
    <source>
        <strain evidence="3">CD1</strain>
    </source>
</reference>
<organism evidence="3 4">
    <name type="scientific">Chitiniphilus purpureus</name>
    <dbReference type="NCBI Taxonomy" id="2981137"/>
    <lineage>
        <taxon>Bacteria</taxon>
        <taxon>Pseudomonadati</taxon>
        <taxon>Pseudomonadota</taxon>
        <taxon>Betaproteobacteria</taxon>
        <taxon>Neisseriales</taxon>
        <taxon>Chitinibacteraceae</taxon>
        <taxon>Chitiniphilus</taxon>
    </lineage>
</organism>
<dbReference type="Proteomes" id="UP001061302">
    <property type="component" value="Chromosome"/>
</dbReference>
<dbReference type="Pfam" id="PF05036">
    <property type="entry name" value="SPOR"/>
    <property type="match status" value="1"/>
</dbReference>
<keyword evidence="4" id="KW-1185">Reference proteome</keyword>
<dbReference type="SUPFAM" id="SSF110997">
    <property type="entry name" value="Sporulation related repeat"/>
    <property type="match status" value="1"/>
</dbReference>
<keyword evidence="1" id="KW-0732">Signal</keyword>
<dbReference type="Gene3D" id="3.30.70.1070">
    <property type="entry name" value="Sporulation related repeat"/>
    <property type="match status" value="1"/>
</dbReference>
<sequence length="229" mass="24315">MKWLVALLALLNAAFFGYTRLIPAASTTVVLAPEVNAGQVRIADTTVEASTPPAPAPAASAVAAAPPAAAAEPAAAPAAACLRWRVPSQDQAQIADARIRALSLDVQVLQSAEQAKVWVYIPPQTDLEAARKKAAELQTLGVEDYFVVNNAGRWQNAVSLGVYSTREAAERRLAGLRAQGVQSAVLRERDDTLRPASYLLRNVNDSQLAALKRANGQLRGAELSEVPCR</sequence>